<sequence>MVYHVRTLRQHSESIFVVNFSKKKPSYGQINEEERETLIFKTTYLLAKYHGSSAIVAREHQRESEYLKIEQGTILIREYDVPARWFLVSDLLPLPLAYLEIHNSHQLLRRSKSSPISSLIVVLFSVLSFDLNSVNIYEYIHVHKEWLKEE</sequence>
<dbReference type="EMBL" id="OX451737">
    <property type="protein sequence ID" value="CAI8600097.1"/>
    <property type="molecule type" value="Genomic_DNA"/>
</dbReference>
<dbReference type="AlphaFoldDB" id="A0AAV0ZQ93"/>
<evidence type="ECO:0000313" key="1">
    <source>
        <dbReference type="EMBL" id="CAI8600097.1"/>
    </source>
</evidence>
<keyword evidence="2" id="KW-1185">Reference proteome</keyword>
<name>A0AAV0ZQ93_VICFA</name>
<gene>
    <name evidence="1" type="ORF">VFH_II206320</name>
</gene>
<dbReference type="Proteomes" id="UP001157006">
    <property type="component" value="Chromosome 2"/>
</dbReference>
<protein>
    <submittedName>
        <fullName evidence="1">Uncharacterized protein</fullName>
    </submittedName>
</protein>
<accession>A0AAV0ZQ93</accession>
<proteinExistence type="predicted"/>
<evidence type="ECO:0000313" key="2">
    <source>
        <dbReference type="Proteomes" id="UP001157006"/>
    </source>
</evidence>
<organism evidence="1 2">
    <name type="scientific">Vicia faba</name>
    <name type="common">Broad bean</name>
    <name type="synonym">Faba vulgaris</name>
    <dbReference type="NCBI Taxonomy" id="3906"/>
    <lineage>
        <taxon>Eukaryota</taxon>
        <taxon>Viridiplantae</taxon>
        <taxon>Streptophyta</taxon>
        <taxon>Embryophyta</taxon>
        <taxon>Tracheophyta</taxon>
        <taxon>Spermatophyta</taxon>
        <taxon>Magnoliopsida</taxon>
        <taxon>eudicotyledons</taxon>
        <taxon>Gunneridae</taxon>
        <taxon>Pentapetalae</taxon>
        <taxon>rosids</taxon>
        <taxon>fabids</taxon>
        <taxon>Fabales</taxon>
        <taxon>Fabaceae</taxon>
        <taxon>Papilionoideae</taxon>
        <taxon>50 kb inversion clade</taxon>
        <taxon>NPAAA clade</taxon>
        <taxon>Hologalegina</taxon>
        <taxon>IRL clade</taxon>
        <taxon>Fabeae</taxon>
        <taxon>Vicia</taxon>
    </lineage>
</organism>
<reference evidence="1 2" key="1">
    <citation type="submission" date="2023-01" db="EMBL/GenBank/DDBJ databases">
        <authorList>
            <person name="Kreplak J."/>
        </authorList>
    </citation>
    <scope>NUCLEOTIDE SEQUENCE [LARGE SCALE GENOMIC DNA]</scope>
</reference>